<accession>A0AAW1QGS2</accession>
<dbReference type="Proteomes" id="UP001489004">
    <property type="component" value="Unassembled WGS sequence"/>
</dbReference>
<evidence type="ECO:0000313" key="1">
    <source>
        <dbReference type="EMBL" id="KAK9820615.1"/>
    </source>
</evidence>
<dbReference type="EMBL" id="JALJOR010000003">
    <property type="protein sequence ID" value="KAK9820615.1"/>
    <property type="molecule type" value="Genomic_DNA"/>
</dbReference>
<comment type="caution">
    <text evidence="1">The sequence shown here is derived from an EMBL/GenBank/DDBJ whole genome shotgun (WGS) entry which is preliminary data.</text>
</comment>
<evidence type="ECO:0000313" key="2">
    <source>
        <dbReference type="Proteomes" id="UP001489004"/>
    </source>
</evidence>
<dbReference type="AlphaFoldDB" id="A0AAW1QGS2"/>
<keyword evidence="2" id="KW-1185">Reference proteome</keyword>
<organism evidence="1 2">
    <name type="scientific">[Myrmecia] bisecta</name>
    <dbReference type="NCBI Taxonomy" id="41462"/>
    <lineage>
        <taxon>Eukaryota</taxon>
        <taxon>Viridiplantae</taxon>
        <taxon>Chlorophyta</taxon>
        <taxon>core chlorophytes</taxon>
        <taxon>Trebouxiophyceae</taxon>
        <taxon>Trebouxiales</taxon>
        <taxon>Trebouxiaceae</taxon>
        <taxon>Myrmecia</taxon>
    </lineage>
</organism>
<protein>
    <submittedName>
        <fullName evidence="1">Uncharacterized protein</fullName>
    </submittedName>
</protein>
<proteinExistence type="predicted"/>
<sequence>MERAGVLDRFNPAHLHSLTTVFMEELQTRAAEVCNDWNHHSIRPQASRGVRSYIPARRFGLERISEAGLEEVGSAHVDLGPGSAISEGNWGRSAACDTSEQAQHGPIVRDALLGLPEAAMRDAAFRTVAHPSDAV</sequence>
<name>A0AAW1QGS2_9CHLO</name>
<reference evidence="1 2" key="1">
    <citation type="journal article" date="2024" name="Nat. Commun.">
        <title>Phylogenomics reveals the evolutionary origins of lichenization in chlorophyte algae.</title>
        <authorList>
            <person name="Puginier C."/>
            <person name="Libourel C."/>
            <person name="Otte J."/>
            <person name="Skaloud P."/>
            <person name="Haon M."/>
            <person name="Grisel S."/>
            <person name="Petersen M."/>
            <person name="Berrin J.G."/>
            <person name="Delaux P.M."/>
            <person name="Dal Grande F."/>
            <person name="Keller J."/>
        </authorList>
    </citation>
    <scope>NUCLEOTIDE SEQUENCE [LARGE SCALE GENOMIC DNA]</scope>
    <source>
        <strain evidence="1 2">SAG 2043</strain>
    </source>
</reference>
<gene>
    <name evidence="1" type="ORF">WJX72_012317</name>
</gene>